<keyword evidence="9" id="KW-0675">Receptor</keyword>
<keyword evidence="6" id="KW-0732">Signal</keyword>
<feature type="signal peptide" evidence="6">
    <location>
        <begin position="1"/>
        <end position="25"/>
    </location>
</feature>
<comment type="caution">
    <text evidence="9">The sequence shown here is derived from an EMBL/GenBank/DDBJ whole genome shotgun (WGS) entry which is preliminary data.</text>
</comment>
<evidence type="ECO:0000256" key="2">
    <source>
        <dbReference type="ARBA" id="ARBA00023136"/>
    </source>
</evidence>
<dbReference type="PANTHER" id="PTHR40980:SF5">
    <property type="entry name" value="TONB-DEPENDENT RECEPTOR"/>
    <property type="match status" value="1"/>
</dbReference>
<evidence type="ECO:0000256" key="3">
    <source>
        <dbReference type="ARBA" id="ARBA00023237"/>
    </source>
</evidence>
<organism evidence="9 10">
    <name type="scientific">Sphingorhabdus contaminans</name>
    <dbReference type="NCBI Taxonomy" id="1343899"/>
    <lineage>
        <taxon>Bacteria</taxon>
        <taxon>Pseudomonadati</taxon>
        <taxon>Pseudomonadota</taxon>
        <taxon>Alphaproteobacteria</taxon>
        <taxon>Sphingomonadales</taxon>
        <taxon>Sphingomonadaceae</taxon>
        <taxon>Sphingorhabdus</taxon>
    </lineage>
</organism>
<dbReference type="EMBL" id="VKKU01000001">
    <property type="protein sequence ID" value="TSB04291.1"/>
    <property type="molecule type" value="Genomic_DNA"/>
</dbReference>
<evidence type="ECO:0000256" key="1">
    <source>
        <dbReference type="ARBA" id="ARBA00004442"/>
    </source>
</evidence>
<feature type="chain" id="PRO_5021991520" evidence="6">
    <location>
        <begin position="26"/>
        <end position="906"/>
    </location>
</feature>
<keyword evidence="4" id="KW-0798">TonB box</keyword>
<dbReference type="Pfam" id="PF00593">
    <property type="entry name" value="TonB_dep_Rec_b-barrel"/>
    <property type="match status" value="1"/>
</dbReference>
<dbReference type="Gene3D" id="2.170.130.10">
    <property type="entry name" value="TonB-dependent receptor, plug domain"/>
    <property type="match status" value="1"/>
</dbReference>
<keyword evidence="2 4" id="KW-0472">Membrane</keyword>
<dbReference type="SUPFAM" id="SSF56935">
    <property type="entry name" value="Porins"/>
    <property type="match status" value="1"/>
</dbReference>
<feature type="domain" description="TonB-dependent receptor-like beta-barrel" evidence="7">
    <location>
        <begin position="418"/>
        <end position="871"/>
    </location>
</feature>
<dbReference type="PANTHER" id="PTHR40980">
    <property type="entry name" value="PLUG DOMAIN-CONTAINING PROTEIN"/>
    <property type="match status" value="1"/>
</dbReference>
<dbReference type="InterPro" id="IPR036942">
    <property type="entry name" value="Beta-barrel_TonB_sf"/>
</dbReference>
<name>A0A553WHX8_9SPHN</name>
<proteinExistence type="inferred from homology"/>
<sequence>MLKPLGAISLLLLTSALVSPSLAFAQDAEQTPTETTAEPQETEANSEQVPADPAADAGATEEEQVDVSIPGGEEIVVRGYLDRNISKNAPQVVSVLSSADIERTGEGDIAGALARVTGLSVVGNGFVYVRGLGDRYSLALLNGSPLPSPEPLKRVVPLDLFPTSVIASSLVQKTYSANFPGEFGGGVINLTTKAIPRETFLTIGGDLSINGETTNQLGYTYYGSSQDWSGFDNGNRDLKPALAAYLASGERISAGNVNTQAIAGQLVTGRNAVIQRNRNLPPNGSASITGGTNFDIGDDATMGIIFNAGYSNKWRTRDTIQQTASTLDLSQKELDFQKVITDNRIVVNGLVGFGIEAGDQKVRWTNLFIRDTLKQARLGVGTRQTTSPTATLMQQDTAWFERQLVDSQLVGEFKLSPDVNLNFRVAYANSKREAPDEFSFEYFRSNIATDPFGQQFINRLNNGQQGSAEVSYSYLNEDLWAGGLDLSVKVTPDITATVGYAYSDTTRRTERRDFQFTAPATFPTAVALFRPDFLLQPDVINFYNIALIDTNEANPVFDARLLNNAGYGQIQAFITPEISLNIGVRYETAKQTVVPVQVFNTPTASLASTSLNKSYWLPAATLTWDITDQMKLRLSGSKTIARPQFRELIFQNYYDTDSNRLFRGNPLLTDSQLYNAEARYEWYFDRDQRLTVAGFFKRIDKPIESFSSFDDNSVITSFANAPKADLYGAEIETQKYFDLSGIGDKGFFSTRRAVIIANYTYTKSKINVKPGDTVAVFNSSSTNALDFFTNGSPLTGQSDHLVNLQFGLEDTERLSQQTILLTYATERVTSRGASGQPDIKEKPGFQLDFVAREGFTFAGKEAELKFEVRNLTNTKYQEFQESGDNKIFYNRYRQGISASIGVEINF</sequence>
<protein>
    <submittedName>
        <fullName evidence="9">TonB-dependent receptor</fullName>
    </submittedName>
</protein>
<evidence type="ECO:0000256" key="6">
    <source>
        <dbReference type="SAM" id="SignalP"/>
    </source>
</evidence>
<feature type="compositionally biased region" description="Low complexity" evidence="5">
    <location>
        <begin position="28"/>
        <end position="43"/>
    </location>
</feature>
<evidence type="ECO:0000313" key="9">
    <source>
        <dbReference type="EMBL" id="TSB04291.1"/>
    </source>
</evidence>
<dbReference type="Gene3D" id="2.40.170.20">
    <property type="entry name" value="TonB-dependent receptor, beta-barrel domain"/>
    <property type="match status" value="1"/>
</dbReference>
<reference evidence="9 10" key="1">
    <citation type="submission" date="2019-07" db="EMBL/GenBank/DDBJ databases">
        <authorList>
            <person name="Park M."/>
        </authorList>
    </citation>
    <scope>NUCLEOTIDE SEQUENCE [LARGE SCALE GENOMIC DNA]</scope>
    <source>
        <strain evidence="9 10">KCTC32445</strain>
    </source>
</reference>
<dbReference type="InterPro" id="IPR000531">
    <property type="entry name" value="Beta-barrel_TonB"/>
</dbReference>
<dbReference type="GO" id="GO:0009279">
    <property type="term" value="C:cell outer membrane"/>
    <property type="evidence" value="ECO:0007669"/>
    <property type="project" value="UniProtKB-SubCell"/>
</dbReference>
<keyword evidence="3" id="KW-0998">Cell outer membrane</keyword>
<accession>A0A553WHX8</accession>
<dbReference type="InterPro" id="IPR012910">
    <property type="entry name" value="Plug_dom"/>
</dbReference>
<dbReference type="Proteomes" id="UP000320160">
    <property type="component" value="Unassembled WGS sequence"/>
</dbReference>
<keyword evidence="10" id="KW-1185">Reference proteome</keyword>
<evidence type="ECO:0000313" key="10">
    <source>
        <dbReference type="Proteomes" id="UP000320160"/>
    </source>
</evidence>
<dbReference type="Pfam" id="PF07715">
    <property type="entry name" value="Plug"/>
    <property type="match status" value="1"/>
</dbReference>
<feature type="domain" description="TonB-dependent receptor plug" evidence="8">
    <location>
        <begin position="87"/>
        <end position="187"/>
    </location>
</feature>
<feature type="region of interest" description="Disordered" evidence="5">
    <location>
        <begin position="26"/>
        <end position="68"/>
    </location>
</feature>
<dbReference type="RefSeq" id="WP_143775163.1">
    <property type="nucleotide sequence ID" value="NZ_VKKU01000001.1"/>
</dbReference>
<evidence type="ECO:0000256" key="5">
    <source>
        <dbReference type="SAM" id="MobiDB-lite"/>
    </source>
</evidence>
<evidence type="ECO:0000256" key="4">
    <source>
        <dbReference type="RuleBase" id="RU003357"/>
    </source>
</evidence>
<dbReference type="InterPro" id="IPR037066">
    <property type="entry name" value="Plug_dom_sf"/>
</dbReference>
<dbReference type="OrthoDB" id="9768470at2"/>
<evidence type="ECO:0000259" key="8">
    <source>
        <dbReference type="Pfam" id="PF07715"/>
    </source>
</evidence>
<comment type="subcellular location">
    <subcellularLocation>
        <location evidence="1 4">Cell outer membrane</location>
    </subcellularLocation>
</comment>
<comment type="similarity">
    <text evidence="4">Belongs to the TonB-dependent receptor family.</text>
</comment>
<evidence type="ECO:0000259" key="7">
    <source>
        <dbReference type="Pfam" id="PF00593"/>
    </source>
</evidence>
<gene>
    <name evidence="9" type="ORF">FOM92_02320</name>
</gene>
<dbReference type="AlphaFoldDB" id="A0A553WHX8"/>